<accession>A0AC60A105</accession>
<feature type="non-terminal residue" evidence="1">
    <location>
        <position position="1"/>
    </location>
</feature>
<name>A0AC60A105_RANTA</name>
<dbReference type="EMBL" id="OX596090">
    <property type="protein sequence ID" value="CAN0542347.1"/>
    <property type="molecule type" value="Genomic_DNA"/>
</dbReference>
<organism evidence="1 2">
    <name type="scientific">Rangifer tarandus platyrhynchus</name>
    <name type="common">Svalbard reindeer</name>
    <dbReference type="NCBI Taxonomy" id="3082113"/>
    <lineage>
        <taxon>Eukaryota</taxon>
        <taxon>Metazoa</taxon>
        <taxon>Chordata</taxon>
        <taxon>Craniata</taxon>
        <taxon>Vertebrata</taxon>
        <taxon>Euteleostomi</taxon>
        <taxon>Mammalia</taxon>
        <taxon>Eutheria</taxon>
        <taxon>Laurasiatheria</taxon>
        <taxon>Artiodactyla</taxon>
        <taxon>Ruminantia</taxon>
        <taxon>Pecora</taxon>
        <taxon>Cervidae</taxon>
        <taxon>Odocoileinae</taxon>
        <taxon>Rangifer</taxon>
    </lineage>
</organism>
<dbReference type="Proteomes" id="UP001162501">
    <property type="component" value="Chromosome 6"/>
</dbReference>
<evidence type="ECO:0000313" key="2">
    <source>
        <dbReference type="Proteomes" id="UP001162501"/>
    </source>
</evidence>
<sequence>DAPRPSQGPVREGSRDRNRLPLHREASSPSGMWLFPCTSKPQEDVTDGQFCLPISWVSSSAIYK</sequence>
<evidence type="ECO:0000313" key="1">
    <source>
        <dbReference type="EMBL" id="CAN0542347.1"/>
    </source>
</evidence>
<protein>
    <submittedName>
        <fullName evidence="1">Uncharacterized protein</fullName>
    </submittedName>
</protein>
<feature type="non-terminal residue" evidence="1">
    <location>
        <position position="64"/>
    </location>
</feature>
<reference evidence="1" key="1">
    <citation type="submission" date="2023-05" db="EMBL/GenBank/DDBJ databases">
        <authorList>
            <consortium name="ELIXIR-Norway"/>
        </authorList>
    </citation>
    <scope>NUCLEOTIDE SEQUENCE</scope>
</reference>
<reference evidence="1" key="2">
    <citation type="submission" date="2025-03" db="EMBL/GenBank/DDBJ databases">
        <authorList>
            <consortium name="ELIXIR-Norway"/>
            <consortium name="Elixir Norway"/>
        </authorList>
    </citation>
    <scope>NUCLEOTIDE SEQUENCE</scope>
</reference>
<gene>
    <name evidence="1" type="ORF">MRATA1EN22A_LOCUS25528</name>
</gene>
<proteinExistence type="predicted"/>